<keyword evidence="1" id="KW-0805">Transcription regulation</keyword>
<reference evidence="5 7" key="2">
    <citation type="submission" date="2019-03" db="EMBL/GenBank/DDBJ databases">
        <authorList>
            <person name="He R.-H."/>
        </authorList>
    </citation>
    <scope>NUCLEOTIDE SEQUENCE [LARGE SCALE GENOMIC DNA]</scope>
    <source>
        <strain evidence="5 7">DSM 19624</strain>
    </source>
</reference>
<dbReference type="SUPFAM" id="SSF46785">
    <property type="entry name" value="Winged helix' DNA-binding domain"/>
    <property type="match status" value="1"/>
</dbReference>
<dbReference type="EMBL" id="RCCK01000010">
    <property type="protein sequence ID" value="RLJ79392.1"/>
    <property type="molecule type" value="Genomic_DNA"/>
</dbReference>
<dbReference type="PROSITE" id="PS52050">
    <property type="entry name" value="WYL"/>
    <property type="match status" value="1"/>
</dbReference>
<dbReference type="InterPro" id="IPR001034">
    <property type="entry name" value="DeoR_HTH"/>
</dbReference>
<evidence type="ECO:0000313" key="6">
    <source>
        <dbReference type="Proteomes" id="UP000273898"/>
    </source>
</evidence>
<dbReference type="InterPro" id="IPR036388">
    <property type="entry name" value="WH-like_DNA-bd_sf"/>
</dbReference>
<evidence type="ECO:0000256" key="1">
    <source>
        <dbReference type="ARBA" id="ARBA00023015"/>
    </source>
</evidence>
<dbReference type="Pfam" id="PF13280">
    <property type="entry name" value="WYL"/>
    <property type="match status" value="1"/>
</dbReference>
<dbReference type="RefSeq" id="WP_121281989.1">
    <property type="nucleotide sequence ID" value="NZ_RCCK01000010.1"/>
</dbReference>
<dbReference type="InterPro" id="IPR026881">
    <property type="entry name" value="WYL_dom"/>
</dbReference>
<dbReference type="Proteomes" id="UP000273898">
    <property type="component" value="Unassembled WGS sequence"/>
</dbReference>
<keyword evidence="7" id="KW-1185">Reference proteome</keyword>
<evidence type="ECO:0000259" key="3">
    <source>
        <dbReference type="PROSITE" id="PS51000"/>
    </source>
</evidence>
<comment type="caution">
    <text evidence="4">The sequence shown here is derived from an EMBL/GenBank/DDBJ whole genome shotgun (WGS) entry which is preliminary data.</text>
</comment>
<dbReference type="InterPro" id="IPR036390">
    <property type="entry name" value="WH_DNA-bd_sf"/>
</dbReference>
<feature type="domain" description="HTH deoR-type" evidence="3">
    <location>
        <begin position="6"/>
        <end position="61"/>
    </location>
</feature>
<dbReference type="PROSITE" id="PS51000">
    <property type="entry name" value="HTH_DEOR_2"/>
    <property type="match status" value="1"/>
</dbReference>
<dbReference type="AlphaFoldDB" id="A0A497Y730"/>
<dbReference type="PANTHER" id="PTHR34580:SF1">
    <property type="entry name" value="PROTEIN PAFC"/>
    <property type="match status" value="1"/>
</dbReference>
<dbReference type="PIRSF" id="PIRSF016838">
    <property type="entry name" value="PafC"/>
    <property type="match status" value="1"/>
</dbReference>
<keyword evidence="2" id="KW-0804">Transcription</keyword>
<gene>
    <name evidence="4" type="ORF">BCL90_0084</name>
    <name evidence="5" type="ORF">E3V97_08895</name>
</gene>
<dbReference type="InterPro" id="IPR013196">
    <property type="entry name" value="HTH_11"/>
</dbReference>
<evidence type="ECO:0000256" key="2">
    <source>
        <dbReference type="ARBA" id="ARBA00023163"/>
    </source>
</evidence>
<dbReference type="Pfam" id="PF08279">
    <property type="entry name" value="HTH_11"/>
    <property type="match status" value="1"/>
</dbReference>
<dbReference type="EMBL" id="SOPX01000002">
    <property type="protein sequence ID" value="TFB30745.1"/>
    <property type="molecule type" value="Genomic_DNA"/>
</dbReference>
<dbReference type="OrthoDB" id="9815009at2"/>
<name>A0A497Y730_9SPHI</name>
<reference evidence="4 6" key="1">
    <citation type="submission" date="2018-10" db="EMBL/GenBank/DDBJ databases">
        <title>Genomic Encyclopedia of Archaeal and Bacterial Type Strains, Phase II (KMG-II): from individual species to whole genera.</title>
        <authorList>
            <person name="Goeker M."/>
        </authorList>
    </citation>
    <scope>NUCLEOTIDE SEQUENCE [LARGE SCALE GENOMIC DNA]</scope>
    <source>
        <strain evidence="4 6">DSM 19624</strain>
    </source>
</reference>
<evidence type="ECO:0000313" key="5">
    <source>
        <dbReference type="EMBL" id="TFB30745.1"/>
    </source>
</evidence>
<dbReference type="PANTHER" id="PTHR34580">
    <property type="match status" value="1"/>
</dbReference>
<dbReference type="GO" id="GO:0003700">
    <property type="term" value="F:DNA-binding transcription factor activity"/>
    <property type="evidence" value="ECO:0007669"/>
    <property type="project" value="InterPro"/>
</dbReference>
<protein>
    <submittedName>
        <fullName evidence="4">Putative DNA-binding transcriptional regulator YafY</fullName>
    </submittedName>
    <submittedName>
        <fullName evidence="5">YafY family transcriptional regulator</fullName>
    </submittedName>
</protein>
<accession>A0A497Y730</accession>
<dbReference type="Gene3D" id="1.10.10.10">
    <property type="entry name" value="Winged helix-like DNA-binding domain superfamily/Winged helix DNA-binding domain"/>
    <property type="match status" value="1"/>
</dbReference>
<dbReference type="InterPro" id="IPR051534">
    <property type="entry name" value="CBASS_pafABC_assoc_protein"/>
</dbReference>
<dbReference type="GO" id="GO:0003677">
    <property type="term" value="F:DNA binding"/>
    <property type="evidence" value="ECO:0007669"/>
    <property type="project" value="UniProtKB-KW"/>
</dbReference>
<organism evidence="4 6">
    <name type="scientific">Pedobacter alluvionis</name>
    <dbReference type="NCBI Taxonomy" id="475253"/>
    <lineage>
        <taxon>Bacteria</taxon>
        <taxon>Pseudomonadati</taxon>
        <taxon>Bacteroidota</taxon>
        <taxon>Sphingobacteriia</taxon>
        <taxon>Sphingobacteriales</taxon>
        <taxon>Sphingobacteriaceae</taxon>
        <taxon>Pedobacter</taxon>
    </lineage>
</organism>
<evidence type="ECO:0000313" key="7">
    <source>
        <dbReference type="Proteomes" id="UP000297429"/>
    </source>
</evidence>
<evidence type="ECO:0000313" key="4">
    <source>
        <dbReference type="EMBL" id="RLJ79392.1"/>
    </source>
</evidence>
<sequence>MDITKRFDRILQIFFLLQSKSVVTTEELQKRFEISLRTIYRDLKALEIAGIPIVNESGSGYSIMEGFRLQPSRFSQEEILSLMVAEKVMQKHETEFVKKHFDAALIKIKSSFQVHQKRDFLHLEDKIHLKNNFTPNDYLPNIIDVLLNSTLKKKVVHIHYLKSGDIHTVGRSVEPIGVFYEHSLWYLLAYCHLRKDYRNFRLDRIKKVLVLEEKFTIAHPTVNEFRDKSLAENVMKVEIKVDRKYANFLYWERQIFGFTGEEISDDFVVMYFDCSLAVVSFVRWFVKFVDVAEIIEPAHLNNELVEIMESGLKRIKSKEVDWEPPFNKRKTYE</sequence>
<dbReference type="InterPro" id="IPR028349">
    <property type="entry name" value="PafC-like"/>
</dbReference>
<proteinExistence type="predicted"/>
<dbReference type="Proteomes" id="UP000297429">
    <property type="component" value="Unassembled WGS sequence"/>
</dbReference>
<keyword evidence="4" id="KW-0238">DNA-binding</keyword>